<accession>A0A3R9MVW2</accession>
<organism evidence="1 2">
    <name type="scientific">Streptococcus mitis</name>
    <dbReference type="NCBI Taxonomy" id="28037"/>
    <lineage>
        <taxon>Bacteria</taxon>
        <taxon>Bacillati</taxon>
        <taxon>Bacillota</taxon>
        <taxon>Bacilli</taxon>
        <taxon>Lactobacillales</taxon>
        <taxon>Streptococcaceae</taxon>
        <taxon>Streptococcus</taxon>
        <taxon>Streptococcus mitis group</taxon>
    </lineage>
</organism>
<sequence>MIIKRTNPQKSWTGQQREIALKILQNKILKSKGKDFSGELDIQNNLSQLPKRV</sequence>
<evidence type="ECO:0000313" key="2">
    <source>
        <dbReference type="Proteomes" id="UP000271977"/>
    </source>
</evidence>
<reference evidence="1 2" key="1">
    <citation type="submission" date="2018-11" db="EMBL/GenBank/DDBJ databases">
        <title>Species Designations Belie Phenotypic and Genotypic Heterogeneity in Oral Streptococci.</title>
        <authorList>
            <person name="Velsko I."/>
        </authorList>
    </citation>
    <scope>NUCLEOTIDE SEQUENCE [LARGE SCALE GENOMIC DNA]</scope>
    <source>
        <strain evidence="1 2">BCC30</strain>
    </source>
</reference>
<evidence type="ECO:0000313" key="1">
    <source>
        <dbReference type="EMBL" id="RSJ91433.1"/>
    </source>
</evidence>
<gene>
    <name evidence="1" type="ORF">D8789_00430</name>
</gene>
<dbReference type="Proteomes" id="UP000271977">
    <property type="component" value="Unassembled WGS sequence"/>
</dbReference>
<dbReference type="EMBL" id="RJPV01000001">
    <property type="protein sequence ID" value="RSJ91433.1"/>
    <property type="molecule type" value="Genomic_DNA"/>
</dbReference>
<proteinExistence type="predicted"/>
<dbReference type="AlphaFoldDB" id="A0A3R9MVW2"/>
<comment type="caution">
    <text evidence="1">The sequence shown here is derived from an EMBL/GenBank/DDBJ whole genome shotgun (WGS) entry which is preliminary data.</text>
</comment>
<name>A0A3R9MVW2_STRMT</name>
<protein>
    <submittedName>
        <fullName evidence="1">Uncharacterized protein</fullName>
    </submittedName>
</protein>